<keyword evidence="2" id="KW-0732">Signal</keyword>
<evidence type="ECO:0008006" key="5">
    <source>
        <dbReference type="Google" id="ProtNLM"/>
    </source>
</evidence>
<feature type="chain" id="PRO_5039726119" description="DUF4306 domain-containing protein" evidence="2">
    <location>
        <begin position="24"/>
        <end position="110"/>
    </location>
</feature>
<keyword evidence="1" id="KW-0472">Membrane</keyword>
<feature type="signal peptide" evidence="2">
    <location>
        <begin position="1"/>
        <end position="23"/>
    </location>
</feature>
<name>A0A0A2UU68_9BACI</name>
<gene>
    <name evidence="3" type="ORF">N780_05770</name>
</gene>
<protein>
    <recommendedName>
        <fullName evidence="5">DUF4306 domain-containing protein</fullName>
    </recommendedName>
</protein>
<dbReference type="eggNOG" id="ENOG502ZH96">
    <property type="taxonomic scope" value="Bacteria"/>
</dbReference>
<dbReference type="Proteomes" id="UP000030153">
    <property type="component" value="Unassembled WGS sequence"/>
</dbReference>
<evidence type="ECO:0000256" key="2">
    <source>
        <dbReference type="SAM" id="SignalP"/>
    </source>
</evidence>
<feature type="transmembrane region" description="Helical" evidence="1">
    <location>
        <begin position="78"/>
        <end position="101"/>
    </location>
</feature>
<organism evidence="3 4">
    <name type="scientific">Pontibacillus chungwhensis BH030062</name>
    <dbReference type="NCBI Taxonomy" id="1385513"/>
    <lineage>
        <taxon>Bacteria</taxon>
        <taxon>Bacillati</taxon>
        <taxon>Bacillota</taxon>
        <taxon>Bacilli</taxon>
        <taxon>Bacillales</taxon>
        <taxon>Bacillaceae</taxon>
        <taxon>Pontibacillus</taxon>
    </lineage>
</organism>
<keyword evidence="1" id="KW-1133">Transmembrane helix</keyword>
<sequence>MKKNFVILSIAILITLMSAFLDSTEVNNSQEYKQYLQQAVNGELVYGYPFPYIKMHASDLTPPFPYTFLFEYENAGEVLMGAFFLNTIIYFALLWLLVVLFKAINRFLPK</sequence>
<dbReference type="EMBL" id="AVBG01000014">
    <property type="protein sequence ID" value="KGP90288.1"/>
    <property type="molecule type" value="Genomic_DNA"/>
</dbReference>
<dbReference type="RefSeq" id="WP_036786277.1">
    <property type="nucleotide sequence ID" value="NZ_AVBG01000014.1"/>
</dbReference>
<keyword evidence="1" id="KW-0812">Transmembrane</keyword>
<reference evidence="3 4" key="1">
    <citation type="submission" date="2013-08" db="EMBL/GenBank/DDBJ databases">
        <title>Genome of Pontibacillus chungwhensis.</title>
        <authorList>
            <person name="Wang Q."/>
            <person name="Wang G."/>
        </authorList>
    </citation>
    <scope>NUCLEOTIDE SEQUENCE [LARGE SCALE GENOMIC DNA]</scope>
    <source>
        <strain evidence="3 4">BH030062</strain>
    </source>
</reference>
<evidence type="ECO:0000256" key="1">
    <source>
        <dbReference type="SAM" id="Phobius"/>
    </source>
</evidence>
<keyword evidence="4" id="KW-1185">Reference proteome</keyword>
<comment type="caution">
    <text evidence="3">The sequence shown here is derived from an EMBL/GenBank/DDBJ whole genome shotgun (WGS) entry which is preliminary data.</text>
</comment>
<dbReference type="OrthoDB" id="9991425at2"/>
<dbReference type="AlphaFoldDB" id="A0A0A2UU68"/>
<accession>A0A0A2UU68</accession>
<evidence type="ECO:0000313" key="4">
    <source>
        <dbReference type="Proteomes" id="UP000030153"/>
    </source>
</evidence>
<proteinExistence type="predicted"/>
<evidence type="ECO:0000313" key="3">
    <source>
        <dbReference type="EMBL" id="KGP90288.1"/>
    </source>
</evidence>